<dbReference type="PANTHER" id="PTHR42788:SF13">
    <property type="entry name" value="ALIPHATIC SULFONATES IMPORT ATP-BINDING PROTEIN SSUB"/>
    <property type="match status" value="1"/>
</dbReference>
<dbReference type="RefSeq" id="WP_073379538.1">
    <property type="nucleotide sequence ID" value="NZ_FQXS01000061.1"/>
</dbReference>
<evidence type="ECO:0000259" key="4">
    <source>
        <dbReference type="PROSITE" id="PS50893"/>
    </source>
</evidence>
<dbReference type="CDD" id="cd03293">
    <property type="entry name" value="ABC_NrtD_SsuB_transporters"/>
    <property type="match status" value="1"/>
</dbReference>
<evidence type="ECO:0000256" key="3">
    <source>
        <dbReference type="ARBA" id="ARBA00022840"/>
    </source>
</evidence>
<dbReference type="AlphaFoldDB" id="A0A1M5YUF6"/>
<keyword evidence="6" id="KW-1185">Reference proteome</keyword>
<evidence type="ECO:0000313" key="5">
    <source>
        <dbReference type="EMBL" id="SHI15470.1"/>
    </source>
</evidence>
<dbReference type="STRING" id="1121409.SAMN02745124_04441"/>
<dbReference type="InterPro" id="IPR027417">
    <property type="entry name" value="P-loop_NTPase"/>
</dbReference>
<dbReference type="GO" id="GO:0016887">
    <property type="term" value="F:ATP hydrolysis activity"/>
    <property type="evidence" value="ECO:0007669"/>
    <property type="project" value="InterPro"/>
</dbReference>
<dbReference type="Gene3D" id="3.40.50.300">
    <property type="entry name" value="P-loop containing nucleotide triphosphate hydrolases"/>
    <property type="match status" value="1"/>
</dbReference>
<keyword evidence="3 5" id="KW-0067">ATP-binding</keyword>
<organism evidence="5 6">
    <name type="scientific">Desulfofustis glycolicus DSM 9705</name>
    <dbReference type="NCBI Taxonomy" id="1121409"/>
    <lineage>
        <taxon>Bacteria</taxon>
        <taxon>Pseudomonadati</taxon>
        <taxon>Thermodesulfobacteriota</taxon>
        <taxon>Desulfobulbia</taxon>
        <taxon>Desulfobulbales</taxon>
        <taxon>Desulfocapsaceae</taxon>
        <taxon>Desulfofustis</taxon>
    </lineage>
</organism>
<sequence>MLIDACNIRKVFNGRKDKQETVAISDLSLGIERNEFVAIVGPSGCGKSTFLLMVAGLEKPSAGTLTIEGLPIKGPGVHRSIVFQEYLLFPWRTVEGNIEFGPRMRKVSKDDCRAGSRDLIELMGLKGFEDCYPHELSGGMRQRVAIARALANKPEVLLMDEPFGALDALTRESMQLELQNIWLKTRCTVLFVTHSISEAVFLADRVVVMSKRPGIIKEEILIDLERPRTREMHTTKEFRDYEAHLEGIVWEEVN</sequence>
<evidence type="ECO:0000256" key="1">
    <source>
        <dbReference type="ARBA" id="ARBA00022448"/>
    </source>
</evidence>
<feature type="domain" description="ABC transporter" evidence="4">
    <location>
        <begin position="3"/>
        <end position="236"/>
    </location>
</feature>
<protein>
    <submittedName>
        <fullName evidence="5">NitT/TauT family transport system ATP-binding protein</fullName>
    </submittedName>
</protein>
<proteinExistence type="predicted"/>
<gene>
    <name evidence="5" type="ORF">SAMN02745124_04441</name>
</gene>
<dbReference type="InterPro" id="IPR017871">
    <property type="entry name" value="ABC_transporter-like_CS"/>
</dbReference>
<dbReference type="EMBL" id="FQXS01000061">
    <property type="protein sequence ID" value="SHI15470.1"/>
    <property type="molecule type" value="Genomic_DNA"/>
</dbReference>
<dbReference type="Proteomes" id="UP000184139">
    <property type="component" value="Unassembled WGS sequence"/>
</dbReference>
<evidence type="ECO:0000313" key="6">
    <source>
        <dbReference type="Proteomes" id="UP000184139"/>
    </source>
</evidence>
<dbReference type="PROSITE" id="PS00211">
    <property type="entry name" value="ABC_TRANSPORTER_1"/>
    <property type="match status" value="1"/>
</dbReference>
<dbReference type="Pfam" id="PF00005">
    <property type="entry name" value="ABC_tran"/>
    <property type="match status" value="1"/>
</dbReference>
<accession>A0A1M5YUF6</accession>
<name>A0A1M5YUF6_9BACT</name>
<dbReference type="PANTHER" id="PTHR42788">
    <property type="entry name" value="TAURINE IMPORT ATP-BINDING PROTEIN-RELATED"/>
    <property type="match status" value="1"/>
</dbReference>
<evidence type="ECO:0000256" key="2">
    <source>
        <dbReference type="ARBA" id="ARBA00022741"/>
    </source>
</evidence>
<dbReference type="SUPFAM" id="SSF52540">
    <property type="entry name" value="P-loop containing nucleoside triphosphate hydrolases"/>
    <property type="match status" value="1"/>
</dbReference>
<dbReference type="GO" id="GO:0005524">
    <property type="term" value="F:ATP binding"/>
    <property type="evidence" value="ECO:0007669"/>
    <property type="project" value="UniProtKB-KW"/>
</dbReference>
<keyword evidence="2" id="KW-0547">Nucleotide-binding</keyword>
<dbReference type="SMART" id="SM00382">
    <property type="entry name" value="AAA"/>
    <property type="match status" value="1"/>
</dbReference>
<dbReference type="InterPro" id="IPR003593">
    <property type="entry name" value="AAA+_ATPase"/>
</dbReference>
<keyword evidence="1" id="KW-0813">Transport</keyword>
<dbReference type="PROSITE" id="PS50893">
    <property type="entry name" value="ABC_TRANSPORTER_2"/>
    <property type="match status" value="1"/>
</dbReference>
<reference evidence="5 6" key="1">
    <citation type="submission" date="2016-11" db="EMBL/GenBank/DDBJ databases">
        <authorList>
            <person name="Jaros S."/>
            <person name="Januszkiewicz K."/>
            <person name="Wedrychowicz H."/>
        </authorList>
    </citation>
    <scope>NUCLEOTIDE SEQUENCE [LARGE SCALE GENOMIC DNA]</scope>
    <source>
        <strain evidence="5 6">DSM 9705</strain>
    </source>
</reference>
<dbReference type="InterPro" id="IPR050166">
    <property type="entry name" value="ABC_transporter_ATP-bind"/>
</dbReference>
<dbReference type="OrthoDB" id="9809450at2"/>
<dbReference type="InterPro" id="IPR003439">
    <property type="entry name" value="ABC_transporter-like_ATP-bd"/>
</dbReference>